<sequence>MPGLEPIEHACCGHGPPIPPRIRHPGGQVLDRHRHGGAFAALLLAGSYVEAGDTGRHRVQAGDVIIHQAWESHIDRFHPRGAEVLTLPLAELGPVPALGRVADVDAIVRLAEHDRVAAAGLLLTRLVAVSAPPEDWPDLLAGDLLADPGLSIGDWAQARQLHPSSIARGFRQQFGITPAGFRFNARTHNALRDIRGSHDTLSGIAAKHGFADQAHMTRATRMITGLPPGRLRPSRPDHACGAARGADGPCTH</sequence>
<dbReference type="Proteomes" id="UP000516148">
    <property type="component" value="Chromosome"/>
</dbReference>
<dbReference type="PROSITE" id="PS01124">
    <property type="entry name" value="HTH_ARAC_FAMILY_2"/>
    <property type="match status" value="1"/>
</dbReference>
<dbReference type="SMART" id="SM00342">
    <property type="entry name" value="HTH_ARAC"/>
    <property type="match status" value="1"/>
</dbReference>
<dbReference type="InterPro" id="IPR011051">
    <property type="entry name" value="RmlC_Cupin_sf"/>
</dbReference>
<feature type="domain" description="HTH araC/xylS-type" evidence="4">
    <location>
        <begin position="134"/>
        <end position="234"/>
    </location>
</feature>
<dbReference type="SUPFAM" id="SSF46689">
    <property type="entry name" value="Homeodomain-like"/>
    <property type="match status" value="1"/>
</dbReference>
<proteinExistence type="predicted"/>
<dbReference type="GO" id="GO:0043565">
    <property type="term" value="F:sequence-specific DNA binding"/>
    <property type="evidence" value="ECO:0007669"/>
    <property type="project" value="InterPro"/>
</dbReference>
<protein>
    <submittedName>
        <fullName evidence="5">Helix-turn-helix transcriptional regulator</fullName>
    </submittedName>
</protein>
<dbReference type="GO" id="GO:0003700">
    <property type="term" value="F:DNA-binding transcription factor activity"/>
    <property type="evidence" value="ECO:0007669"/>
    <property type="project" value="InterPro"/>
</dbReference>
<accession>A0A7H0LE73</accession>
<evidence type="ECO:0000259" key="4">
    <source>
        <dbReference type="PROSITE" id="PS01124"/>
    </source>
</evidence>
<evidence type="ECO:0000313" key="5">
    <source>
        <dbReference type="EMBL" id="QNQ07976.1"/>
    </source>
</evidence>
<evidence type="ECO:0000256" key="3">
    <source>
        <dbReference type="ARBA" id="ARBA00023163"/>
    </source>
</evidence>
<dbReference type="RefSeq" id="WP_187760308.1">
    <property type="nucleotide sequence ID" value="NZ_CP061038.1"/>
</dbReference>
<name>A0A7H0LE73_9SPHN</name>
<dbReference type="SUPFAM" id="SSF51182">
    <property type="entry name" value="RmlC-like cupins"/>
    <property type="match status" value="1"/>
</dbReference>
<keyword evidence="3" id="KW-0804">Transcription</keyword>
<keyword evidence="6" id="KW-1185">Reference proteome</keyword>
<dbReference type="Gene3D" id="1.10.10.60">
    <property type="entry name" value="Homeodomain-like"/>
    <property type="match status" value="1"/>
</dbReference>
<keyword evidence="1" id="KW-0805">Transcription regulation</keyword>
<dbReference type="InterPro" id="IPR050204">
    <property type="entry name" value="AraC_XylS_family_regulators"/>
</dbReference>
<dbReference type="InterPro" id="IPR009057">
    <property type="entry name" value="Homeodomain-like_sf"/>
</dbReference>
<gene>
    <name evidence="5" type="ORF">H3Z74_14400</name>
</gene>
<evidence type="ECO:0000256" key="1">
    <source>
        <dbReference type="ARBA" id="ARBA00023015"/>
    </source>
</evidence>
<organism evidence="5 6">
    <name type="scientific">Sphingomonas alpina</name>
    <dbReference type="NCBI Taxonomy" id="653931"/>
    <lineage>
        <taxon>Bacteria</taxon>
        <taxon>Pseudomonadati</taxon>
        <taxon>Pseudomonadota</taxon>
        <taxon>Alphaproteobacteria</taxon>
        <taxon>Sphingomonadales</taxon>
        <taxon>Sphingomonadaceae</taxon>
        <taxon>Sphingomonas</taxon>
    </lineage>
</organism>
<keyword evidence="2" id="KW-0238">DNA-binding</keyword>
<dbReference type="Pfam" id="PF12833">
    <property type="entry name" value="HTH_18"/>
    <property type="match status" value="1"/>
</dbReference>
<dbReference type="EMBL" id="CP061038">
    <property type="protein sequence ID" value="QNQ07976.1"/>
    <property type="molecule type" value="Genomic_DNA"/>
</dbReference>
<dbReference type="PANTHER" id="PTHR46796">
    <property type="entry name" value="HTH-TYPE TRANSCRIPTIONAL ACTIVATOR RHAS-RELATED"/>
    <property type="match status" value="1"/>
</dbReference>
<reference evidence="5 6" key="1">
    <citation type="submission" date="2020-09" db="EMBL/GenBank/DDBJ databases">
        <title>Sphingomonas sp., a new species isolated from pork steak.</title>
        <authorList>
            <person name="Heidler von Heilborn D."/>
        </authorList>
    </citation>
    <scope>NUCLEOTIDE SEQUENCE [LARGE SCALE GENOMIC DNA]</scope>
    <source>
        <strain evidence="6">S8-3T</strain>
    </source>
</reference>
<dbReference type="AlphaFoldDB" id="A0A7H0LE73"/>
<dbReference type="InterPro" id="IPR018060">
    <property type="entry name" value="HTH_AraC"/>
</dbReference>
<evidence type="ECO:0000256" key="2">
    <source>
        <dbReference type="ARBA" id="ARBA00023125"/>
    </source>
</evidence>
<evidence type="ECO:0000313" key="6">
    <source>
        <dbReference type="Proteomes" id="UP000516148"/>
    </source>
</evidence>
<dbReference type="KEGG" id="spap:H3Z74_14400"/>